<dbReference type="NCBIfam" id="TIGR00750">
    <property type="entry name" value="lao"/>
    <property type="match status" value="1"/>
</dbReference>
<gene>
    <name evidence="3" type="primary">meaB</name>
    <name evidence="3" type="ORF">KCG49_01850</name>
</gene>
<feature type="domain" description="AAA+ ATPase" evidence="2">
    <location>
        <begin position="88"/>
        <end position="256"/>
    </location>
</feature>
<dbReference type="EC" id="3.6.5.-" evidence="3"/>
<dbReference type="EMBL" id="JAGSPD010000001">
    <property type="protein sequence ID" value="MBV7267931.1"/>
    <property type="molecule type" value="Genomic_DNA"/>
</dbReference>
<reference evidence="3" key="1">
    <citation type="submission" date="2021-04" db="EMBL/GenBank/DDBJ databases">
        <authorList>
            <person name="Pira H."/>
            <person name="Risdian C."/>
            <person name="Wink J."/>
        </authorList>
    </citation>
    <scope>NUCLEOTIDE SEQUENCE</scope>
    <source>
        <strain evidence="3">WHY3</strain>
    </source>
</reference>
<dbReference type="GO" id="GO:0005737">
    <property type="term" value="C:cytoplasm"/>
    <property type="evidence" value="ECO:0007669"/>
    <property type="project" value="TreeGrafter"/>
</dbReference>
<evidence type="ECO:0000313" key="3">
    <source>
        <dbReference type="EMBL" id="MBV7267931.1"/>
    </source>
</evidence>
<dbReference type="GO" id="GO:0003924">
    <property type="term" value="F:GTPase activity"/>
    <property type="evidence" value="ECO:0007669"/>
    <property type="project" value="InterPro"/>
</dbReference>
<dbReference type="PANTHER" id="PTHR23408:SF3">
    <property type="entry name" value="METHYLMALONIC ACIDURIA TYPE A PROTEIN, MITOCHONDRIAL"/>
    <property type="match status" value="1"/>
</dbReference>
<dbReference type="AlphaFoldDB" id="A0A9X1F5U1"/>
<dbReference type="GO" id="GO:0005525">
    <property type="term" value="F:GTP binding"/>
    <property type="evidence" value="ECO:0007669"/>
    <property type="project" value="InterPro"/>
</dbReference>
<dbReference type="NCBIfam" id="NF006958">
    <property type="entry name" value="PRK09435.1"/>
    <property type="match status" value="1"/>
</dbReference>
<feature type="region of interest" description="Disordered" evidence="1">
    <location>
        <begin position="1"/>
        <end position="32"/>
    </location>
</feature>
<sequence>MAKKDQTYKSALHEKDGIEPPETLNKNSAKSIKFKRKRQPSVDDLVTGITSGNITDLSRAITLVESTNQTHTDKAQKIITSCLPYANDSVRIGITGVPGVGKSTFIEAFGSYLTNIGKKVAVLAVDPSSTLSKGSILGDKTRMEDLVKDKNAFIRPSPSGNSLGGVARKTRETIILCEAAGFDTIIIETVGVGQSETAVHSMVDFFLLLKLAGAGDELQGIKRGIIEMADAIVINKADGDNLKAAKSAKIEFNRALHLYPEKASGWSPKVSLCSALKQEGISDVWELIEDYLKTTTTNHYFEQNRNSQNTFWLLQTIEERLKSNFYNSAMIKDELQKQVELIETGKTTPFAAAEYLLSL</sequence>
<dbReference type="RefSeq" id="WP_218544466.1">
    <property type="nucleotide sequence ID" value="NZ_JAGSPD010000001.1"/>
</dbReference>
<keyword evidence="3" id="KW-0378">Hydrolase</keyword>
<evidence type="ECO:0000259" key="2">
    <source>
        <dbReference type="SMART" id="SM00382"/>
    </source>
</evidence>
<evidence type="ECO:0000256" key="1">
    <source>
        <dbReference type="SAM" id="MobiDB-lite"/>
    </source>
</evidence>
<evidence type="ECO:0000313" key="4">
    <source>
        <dbReference type="Proteomes" id="UP001138894"/>
    </source>
</evidence>
<proteinExistence type="predicted"/>
<protein>
    <submittedName>
        <fullName evidence="3">Methylmalonyl Co-A mutase-associated GTPase MeaB</fullName>
        <ecNumber evidence="3">3.6.5.-</ecNumber>
    </submittedName>
</protein>
<dbReference type="InterPro" id="IPR003593">
    <property type="entry name" value="AAA+_ATPase"/>
</dbReference>
<dbReference type="InterPro" id="IPR005129">
    <property type="entry name" value="GTPase_ArgK"/>
</dbReference>
<keyword evidence="4" id="KW-1185">Reference proteome</keyword>
<name>A0A9X1F5U1_9FLAO</name>
<feature type="compositionally biased region" description="Basic and acidic residues" evidence="1">
    <location>
        <begin position="1"/>
        <end position="18"/>
    </location>
</feature>
<comment type="caution">
    <text evidence="3">The sequence shown here is derived from an EMBL/GenBank/DDBJ whole genome shotgun (WGS) entry which is preliminary data.</text>
</comment>
<dbReference type="PANTHER" id="PTHR23408">
    <property type="entry name" value="METHYLMALONYL-COA MUTASE"/>
    <property type="match status" value="1"/>
</dbReference>
<dbReference type="Proteomes" id="UP001138894">
    <property type="component" value="Unassembled WGS sequence"/>
</dbReference>
<dbReference type="CDD" id="cd03114">
    <property type="entry name" value="MMAA-like"/>
    <property type="match status" value="1"/>
</dbReference>
<organism evidence="3 4">
    <name type="scientific">Winogradskyella luteola</name>
    <dbReference type="NCBI Taxonomy" id="2828330"/>
    <lineage>
        <taxon>Bacteria</taxon>
        <taxon>Pseudomonadati</taxon>
        <taxon>Bacteroidota</taxon>
        <taxon>Flavobacteriia</taxon>
        <taxon>Flavobacteriales</taxon>
        <taxon>Flavobacteriaceae</taxon>
        <taxon>Winogradskyella</taxon>
    </lineage>
</organism>
<accession>A0A9X1F5U1</accession>
<dbReference type="SMART" id="SM00382">
    <property type="entry name" value="AAA"/>
    <property type="match status" value="1"/>
</dbReference>
<dbReference type="Pfam" id="PF03308">
    <property type="entry name" value="MeaB"/>
    <property type="match status" value="1"/>
</dbReference>